<keyword evidence="3 5" id="KW-1133">Transmembrane helix</keyword>
<dbReference type="OrthoDB" id="9810601at2"/>
<evidence type="ECO:0000313" key="6">
    <source>
        <dbReference type="EMBL" id="KJV05505.1"/>
    </source>
</evidence>
<dbReference type="PANTHER" id="PTHR36926:SF1">
    <property type="entry name" value="COLICIN V PRODUCTION PROTEIN"/>
    <property type="match status" value="1"/>
</dbReference>
<evidence type="ECO:0000256" key="3">
    <source>
        <dbReference type="ARBA" id="ARBA00022989"/>
    </source>
</evidence>
<dbReference type="GO" id="GO:0009403">
    <property type="term" value="P:toxin biosynthetic process"/>
    <property type="evidence" value="ECO:0007669"/>
    <property type="project" value="InterPro"/>
</dbReference>
<evidence type="ECO:0000256" key="1">
    <source>
        <dbReference type="ARBA" id="ARBA00004141"/>
    </source>
</evidence>
<protein>
    <recommendedName>
        <fullName evidence="8">Colicin V production CvpA</fullName>
    </recommendedName>
</protein>
<keyword evidence="7" id="KW-1185">Reference proteome</keyword>
<evidence type="ECO:0008006" key="8">
    <source>
        <dbReference type="Google" id="ProtNLM"/>
    </source>
</evidence>
<dbReference type="EMBL" id="LAJX01000218">
    <property type="protein sequence ID" value="KJV05505.1"/>
    <property type="molecule type" value="Genomic_DNA"/>
</dbReference>
<dbReference type="RefSeq" id="WP_045780235.1">
    <property type="nucleotide sequence ID" value="NZ_LAJX01000218.1"/>
</dbReference>
<feature type="transmembrane region" description="Helical" evidence="5">
    <location>
        <begin position="6"/>
        <end position="24"/>
    </location>
</feature>
<dbReference type="Proteomes" id="UP000033684">
    <property type="component" value="Unassembled WGS sequence"/>
</dbReference>
<comment type="subcellular location">
    <subcellularLocation>
        <location evidence="1">Membrane</location>
        <topology evidence="1">Multi-pass membrane protein</topology>
    </subcellularLocation>
</comment>
<name>A0A0F3IFA4_9GAMM</name>
<feature type="transmembrane region" description="Helical" evidence="5">
    <location>
        <begin position="64"/>
        <end position="85"/>
    </location>
</feature>
<feature type="transmembrane region" description="Helical" evidence="5">
    <location>
        <begin position="106"/>
        <end position="126"/>
    </location>
</feature>
<organism evidence="6 7">
    <name type="scientific">Methylocucumis oryzae</name>
    <dbReference type="NCBI Taxonomy" id="1632867"/>
    <lineage>
        <taxon>Bacteria</taxon>
        <taxon>Pseudomonadati</taxon>
        <taxon>Pseudomonadota</taxon>
        <taxon>Gammaproteobacteria</taxon>
        <taxon>Methylococcales</taxon>
        <taxon>Methylococcaceae</taxon>
        <taxon>Methylocucumis</taxon>
    </lineage>
</organism>
<keyword evidence="2 5" id="KW-0812">Transmembrane</keyword>
<evidence type="ECO:0000256" key="5">
    <source>
        <dbReference type="SAM" id="Phobius"/>
    </source>
</evidence>
<proteinExistence type="predicted"/>
<dbReference type="PANTHER" id="PTHR36926">
    <property type="entry name" value="COLICIN V PRODUCTION PROTEIN"/>
    <property type="match status" value="1"/>
</dbReference>
<dbReference type="Pfam" id="PF02674">
    <property type="entry name" value="Colicin_V"/>
    <property type="match status" value="1"/>
</dbReference>
<dbReference type="InterPro" id="IPR052719">
    <property type="entry name" value="CvpA-like"/>
</dbReference>
<evidence type="ECO:0000256" key="4">
    <source>
        <dbReference type="ARBA" id="ARBA00023136"/>
    </source>
</evidence>
<dbReference type="GO" id="GO:0016020">
    <property type="term" value="C:membrane"/>
    <property type="evidence" value="ECO:0007669"/>
    <property type="project" value="UniProtKB-SubCell"/>
</dbReference>
<evidence type="ECO:0000313" key="7">
    <source>
        <dbReference type="Proteomes" id="UP000033684"/>
    </source>
</evidence>
<accession>A0A0F3IFA4</accession>
<dbReference type="InterPro" id="IPR003825">
    <property type="entry name" value="Colicin-V_CvpA"/>
</dbReference>
<comment type="caution">
    <text evidence="6">The sequence shown here is derived from an EMBL/GenBank/DDBJ whole genome shotgun (WGS) entry which is preliminary data.</text>
</comment>
<reference evidence="6 7" key="2">
    <citation type="journal article" date="2016" name="Microb. Ecol.">
        <title>Genome Characteristics of a Novel Type I Methanotroph (Sn10-6) Isolated from a Flooded Indian Rice Field.</title>
        <authorList>
            <person name="Rahalkar M.C."/>
            <person name="Pandit P.S."/>
            <person name="Dhakephalkar P.K."/>
            <person name="Pore S."/>
            <person name="Arora P."/>
            <person name="Kapse N."/>
        </authorList>
    </citation>
    <scope>NUCLEOTIDE SEQUENCE [LARGE SCALE GENOMIC DNA]</scope>
    <source>
        <strain evidence="6 7">Sn10-6</strain>
    </source>
</reference>
<gene>
    <name evidence="6" type="ORF">VZ94_17735</name>
</gene>
<keyword evidence="4 5" id="KW-0472">Membrane</keyword>
<feature type="transmembrane region" description="Helical" evidence="5">
    <location>
        <begin position="31"/>
        <end position="52"/>
    </location>
</feature>
<evidence type="ECO:0000256" key="2">
    <source>
        <dbReference type="ARBA" id="ARBA00022692"/>
    </source>
</evidence>
<sequence>MIWADYVIIGLAIMTLLIGVWQGLILQAYSLLCWLLAVLVGLGFSLEFTMFLTTMINDASARLAASYILLCAITVTVGGLIRLILGQALTSAALTTSHRLVGMVLGLMHSLIFVFILVLLAGLSVLPQSSWWNKSRLIPPFQATVIWLHDHLSFDITKRVRYR</sequence>
<dbReference type="AlphaFoldDB" id="A0A0F3IFA4"/>
<reference evidence="7" key="1">
    <citation type="submission" date="2015-03" db="EMBL/GenBank/DDBJ databases">
        <title>Draft genome sequence of a novel methanotroph (Sn10-6) isolated from flooded ricefield rhizosphere in India.</title>
        <authorList>
            <person name="Pandit P.S."/>
            <person name="Pore S.D."/>
            <person name="Arora P."/>
            <person name="Kapse N.G."/>
            <person name="Dhakephalkar P.K."/>
            <person name="Rahalkar M.C."/>
        </authorList>
    </citation>
    <scope>NUCLEOTIDE SEQUENCE [LARGE SCALE GENOMIC DNA]</scope>
    <source>
        <strain evidence="7">Sn10-6</strain>
    </source>
</reference>